<evidence type="ECO:0000259" key="2">
    <source>
        <dbReference type="Pfam" id="PF06580"/>
    </source>
</evidence>
<dbReference type="SUPFAM" id="SSF55874">
    <property type="entry name" value="ATPase domain of HSP90 chaperone/DNA topoisomerase II/histidine kinase"/>
    <property type="match status" value="1"/>
</dbReference>
<dbReference type="Pfam" id="PF06580">
    <property type="entry name" value="His_kinase"/>
    <property type="match status" value="1"/>
</dbReference>
<dbReference type="PANTHER" id="PTHR34220">
    <property type="entry name" value="SENSOR HISTIDINE KINASE YPDA"/>
    <property type="match status" value="1"/>
</dbReference>
<dbReference type="RefSeq" id="WP_309993411.1">
    <property type="nucleotide sequence ID" value="NZ_JAVDTI010000011.1"/>
</dbReference>
<keyword evidence="1" id="KW-0472">Membrane</keyword>
<dbReference type="InterPro" id="IPR036890">
    <property type="entry name" value="HATPase_C_sf"/>
</dbReference>
<feature type="domain" description="Signal transduction histidine kinase internal region" evidence="2">
    <location>
        <begin position="200"/>
        <end position="278"/>
    </location>
</feature>
<keyword evidence="1" id="KW-0812">Transmembrane</keyword>
<sequence>MSETKLSSGSRPGLSGWDEPTKEPFWGLFNLSGRLRPGYHIGFWAFFVAYHLMYFLPAFSGQALDGKLGISYTVYYLRFIPIFYLSVHLFYWFERKFSGLSLLLLMLVVLFGSMHLVTLAMYFSLDRLYGLSQLSPAFQAIGGLYLKPLSHRNGWERLFFVYDFQELQLLVLPVGIKMVQFGLRQQMQQARLEKEALRSELNILKSELEPHFVYNVISSAYAKILPISRDAAGYLERLSQLLKYTLYETNEDWVPLSAEIRGLKRYLQLERLRHGRRLRIIWNHEGGNNAMHKIPTLLMVTLGENAIKHGVRSHSGKCTVRVNIHVELDTLRFTIENDKPVAPSKPRKSSAHGLGLKNIQRRLHLLYPGNHHVAISETADSYVVTLWIPLQEKP</sequence>
<evidence type="ECO:0000256" key="1">
    <source>
        <dbReference type="SAM" id="Phobius"/>
    </source>
</evidence>
<name>A0ABU1R8D7_9BACT</name>
<feature type="transmembrane region" description="Helical" evidence="1">
    <location>
        <begin position="100"/>
        <end position="122"/>
    </location>
</feature>
<feature type="transmembrane region" description="Helical" evidence="1">
    <location>
        <begin position="41"/>
        <end position="60"/>
    </location>
</feature>
<dbReference type="Proteomes" id="UP001264980">
    <property type="component" value="Unassembled WGS sequence"/>
</dbReference>
<dbReference type="InterPro" id="IPR010559">
    <property type="entry name" value="Sig_transdc_His_kin_internal"/>
</dbReference>
<keyword evidence="4" id="KW-1185">Reference proteome</keyword>
<evidence type="ECO:0000313" key="3">
    <source>
        <dbReference type="EMBL" id="MDR6809658.1"/>
    </source>
</evidence>
<dbReference type="GO" id="GO:0016301">
    <property type="term" value="F:kinase activity"/>
    <property type="evidence" value="ECO:0007669"/>
    <property type="project" value="UniProtKB-KW"/>
</dbReference>
<organism evidence="3 4">
    <name type="scientific">Dyadobacter fermentans</name>
    <dbReference type="NCBI Taxonomy" id="94254"/>
    <lineage>
        <taxon>Bacteria</taxon>
        <taxon>Pseudomonadati</taxon>
        <taxon>Bacteroidota</taxon>
        <taxon>Cytophagia</taxon>
        <taxon>Cytophagales</taxon>
        <taxon>Spirosomataceae</taxon>
        <taxon>Dyadobacter</taxon>
    </lineage>
</organism>
<accession>A0ABU1R8D7</accession>
<dbReference type="Gene3D" id="3.30.565.10">
    <property type="entry name" value="Histidine kinase-like ATPase, C-terminal domain"/>
    <property type="match status" value="1"/>
</dbReference>
<proteinExistence type="predicted"/>
<dbReference type="PANTHER" id="PTHR34220:SF7">
    <property type="entry name" value="SENSOR HISTIDINE KINASE YPDA"/>
    <property type="match status" value="1"/>
</dbReference>
<protein>
    <submittedName>
        <fullName evidence="3">Sensor histidine kinase YesM</fullName>
    </submittedName>
</protein>
<feature type="transmembrane region" description="Helical" evidence="1">
    <location>
        <begin position="72"/>
        <end position="93"/>
    </location>
</feature>
<dbReference type="EMBL" id="JAVDTI010000011">
    <property type="protein sequence ID" value="MDR6809658.1"/>
    <property type="molecule type" value="Genomic_DNA"/>
</dbReference>
<keyword evidence="1" id="KW-1133">Transmembrane helix</keyword>
<evidence type="ECO:0000313" key="4">
    <source>
        <dbReference type="Proteomes" id="UP001264980"/>
    </source>
</evidence>
<gene>
    <name evidence="3" type="ORF">J2W84_006734</name>
</gene>
<reference evidence="3 4" key="1">
    <citation type="submission" date="2023-07" db="EMBL/GenBank/DDBJ databases">
        <title>Sorghum-associated microbial communities from plants grown in Nebraska, USA.</title>
        <authorList>
            <person name="Schachtman D."/>
        </authorList>
    </citation>
    <scope>NUCLEOTIDE SEQUENCE [LARGE SCALE GENOMIC DNA]</scope>
    <source>
        <strain evidence="3 4">BE57</strain>
    </source>
</reference>
<keyword evidence="3" id="KW-0808">Transferase</keyword>
<keyword evidence="3" id="KW-0418">Kinase</keyword>
<dbReference type="InterPro" id="IPR050640">
    <property type="entry name" value="Bact_2-comp_sensor_kinase"/>
</dbReference>
<comment type="caution">
    <text evidence="3">The sequence shown here is derived from an EMBL/GenBank/DDBJ whole genome shotgun (WGS) entry which is preliminary data.</text>
</comment>